<dbReference type="Proteomes" id="UP000646827">
    <property type="component" value="Unassembled WGS sequence"/>
</dbReference>
<evidence type="ECO:0000313" key="3">
    <source>
        <dbReference type="Proteomes" id="UP000646827"/>
    </source>
</evidence>
<evidence type="ECO:0000313" key="2">
    <source>
        <dbReference type="EMBL" id="KAG2218963.1"/>
    </source>
</evidence>
<feature type="compositionally biased region" description="Basic and acidic residues" evidence="1">
    <location>
        <begin position="42"/>
        <end position="63"/>
    </location>
</feature>
<name>A0A8H7VJN4_9FUNG</name>
<reference evidence="2 3" key="1">
    <citation type="submission" date="2020-12" db="EMBL/GenBank/DDBJ databases">
        <title>Metabolic potential, ecology and presence of endohyphal bacteria is reflected in genomic diversity of Mucoromycotina.</title>
        <authorList>
            <person name="Muszewska A."/>
            <person name="Okrasinska A."/>
            <person name="Steczkiewicz K."/>
            <person name="Drgas O."/>
            <person name="Orlowska M."/>
            <person name="Perlinska-Lenart U."/>
            <person name="Aleksandrzak-Piekarczyk T."/>
            <person name="Szatraj K."/>
            <person name="Zielenkiewicz U."/>
            <person name="Pilsyk S."/>
            <person name="Malc E."/>
            <person name="Mieczkowski P."/>
            <person name="Kruszewska J.S."/>
            <person name="Biernat P."/>
            <person name="Pawlowska J."/>
        </authorList>
    </citation>
    <scope>NUCLEOTIDE SEQUENCE [LARGE SCALE GENOMIC DNA]</scope>
    <source>
        <strain evidence="2 3">CBS 142.35</strain>
    </source>
</reference>
<organism evidence="2 3">
    <name type="scientific">Circinella minor</name>
    <dbReference type="NCBI Taxonomy" id="1195481"/>
    <lineage>
        <taxon>Eukaryota</taxon>
        <taxon>Fungi</taxon>
        <taxon>Fungi incertae sedis</taxon>
        <taxon>Mucoromycota</taxon>
        <taxon>Mucoromycotina</taxon>
        <taxon>Mucoromycetes</taxon>
        <taxon>Mucorales</taxon>
        <taxon>Lichtheimiaceae</taxon>
        <taxon>Circinella</taxon>
    </lineage>
</organism>
<comment type="caution">
    <text evidence="2">The sequence shown here is derived from an EMBL/GenBank/DDBJ whole genome shotgun (WGS) entry which is preliminary data.</text>
</comment>
<dbReference type="AlphaFoldDB" id="A0A8H7VJN4"/>
<evidence type="ECO:0000256" key="1">
    <source>
        <dbReference type="SAM" id="MobiDB-lite"/>
    </source>
</evidence>
<accession>A0A8H7VJN4</accession>
<dbReference type="EMBL" id="JAEPRB010000201">
    <property type="protein sequence ID" value="KAG2218963.1"/>
    <property type="molecule type" value="Genomic_DNA"/>
</dbReference>
<proteinExistence type="predicted"/>
<feature type="region of interest" description="Disordered" evidence="1">
    <location>
        <begin position="1"/>
        <end position="63"/>
    </location>
</feature>
<protein>
    <submittedName>
        <fullName evidence="2">Uncharacterized protein</fullName>
    </submittedName>
</protein>
<sequence>MTDEERDGKRNRRCVHRSINSIPGKESNDVQAAAIGAGNEQEEQRRHDQQEKQKPIFAKKEQREHIAEFWIR</sequence>
<keyword evidence="3" id="KW-1185">Reference proteome</keyword>
<gene>
    <name evidence="2" type="ORF">INT45_008387</name>
</gene>